<evidence type="ECO:0000313" key="8">
    <source>
        <dbReference type="Proteomes" id="UP000192813"/>
    </source>
</evidence>
<dbReference type="GO" id="GO:0016020">
    <property type="term" value="C:membrane"/>
    <property type="evidence" value="ECO:0007669"/>
    <property type="project" value="InterPro"/>
</dbReference>
<evidence type="ECO:0000259" key="6">
    <source>
        <dbReference type="PROSITE" id="PS51096"/>
    </source>
</evidence>
<evidence type="ECO:0000256" key="1">
    <source>
        <dbReference type="ARBA" id="ARBA00001113"/>
    </source>
</evidence>
<proteinExistence type="predicted"/>
<dbReference type="EMBL" id="NBTM02000001">
    <property type="protein sequence ID" value="PNL91392.1"/>
    <property type="molecule type" value="Genomic_DNA"/>
</dbReference>
<comment type="catalytic activity">
    <reaction evidence="1">
        <text>dihydroxyacetone + phosphoenolpyruvate = dihydroxyacetone phosphate + pyruvate</text>
        <dbReference type="Rhea" id="RHEA:18381"/>
        <dbReference type="ChEBI" id="CHEBI:15361"/>
        <dbReference type="ChEBI" id="CHEBI:16016"/>
        <dbReference type="ChEBI" id="CHEBI:57642"/>
        <dbReference type="ChEBI" id="CHEBI:58702"/>
        <dbReference type="EC" id="2.7.1.121"/>
    </reaction>
</comment>
<feature type="domain" description="PTS EIIA type-4" evidence="6">
    <location>
        <begin position="2"/>
        <end position="128"/>
    </location>
</feature>
<dbReference type="GO" id="GO:0009401">
    <property type="term" value="P:phosphoenolpyruvate-dependent sugar phosphotransferase system"/>
    <property type="evidence" value="ECO:0007669"/>
    <property type="project" value="InterPro"/>
</dbReference>
<dbReference type="GO" id="GO:0019563">
    <property type="term" value="P:glycerol catabolic process"/>
    <property type="evidence" value="ECO:0007669"/>
    <property type="project" value="InterPro"/>
</dbReference>
<evidence type="ECO:0000256" key="3">
    <source>
        <dbReference type="ARBA" id="ARBA00012095"/>
    </source>
</evidence>
<keyword evidence="7" id="KW-0418">Kinase</keyword>
<keyword evidence="4" id="KW-0808">Transferase</keyword>
<dbReference type="PANTHER" id="PTHR38594:SF1">
    <property type="entry name" value="PEP-DEPENDENT DIHYDROXYACETONE KINASE, PHOSPHORYL DONOR SUBUNIT DHAM"/>
    <property type="match status" value="1"/>
</dbReference>
<evidence type="ECO:0000256" key="4">
    <source>
        <dbReference type="ARBA" id="ARBA00022679"/>
    </source>
</evidence>
<dbReference type="InterPro" id="IPR004701">
    <property type="entry name" value="PTS_EIIA_man-typ"/>
</dbReference>
<gene>
    <name evidence="7" type="ORF">A6J77_003760</name>
</gene>
<dbReference type="Gene3D" id="3.40.50.510">
    <property type="entry name" value="Phosphotransferase system, mannose-type IIA component"/>
    <property type="match status" value="1"/>
</dbReference>
<dbReference type="GO" id="GO:0047324">
    <property type="term" value="F:phosphoenolpyruvate-glycerone phosphotransferase activity"/>
    <property type="evidence" value="ECO:0007669"/>
    <property type="project" value="UniProtKB-EC"/>
</dbReference>
<dbReference type="AlphaFoldDB" id="A0A2J9PM29"/>
<dbReference type="SUPFAM" id="SSF53062">
    <property type="entry name" value="PTS system fructose IIA component-like"/>
    <property type="match status" value="1"/>
</dbReference>
<evidence type="ECO:0000256" key="5">
    <source>
        <dbReference type="ARBA" id="ARBA00046577"/>
    </source>
</evidence>
<dbReference type="PROSITE" id="PS51096">
    <property type="entry name" value="PTS_EIIA_TYPE_4"/>
    <property type="match status" value="1"/>
</dbReference>
<organism evidence="7 8">
    <name type="scientific">Aerococcus viridans</name>
    <dbReference type="NCBI Taxonomy" id="1377"/>
    <lineage>
        <taxon>Bacteria</taxon>
        <taxon>Bacillati</taxon>
        <taxon>Bacillota</taxon>
        <taxon>Bacilli</taxon>
        <taxon>Lactobacillales</taxon>
        <taxon>Aerococcaceae</taxon>
        <taxon>Aerococcus</taxon>
    </lineage>
</organism>
<comment type="caution">
    <text evidence="7">The sequence shown here is derived from an EMBL/GenBank/DDBJ whole genome shotgun (WGS) entry which is preliminary data.</text>
</comment>
<evidence type="ECO:0000256" key="2">
    <source>
        <dbReference type="ARBA" id="ARBA00002788"/>
    </source>
</evidence>
<dbReference type="Pfam" id="PF03610">
    <property type="entry name" value="EIIA-man"/>
    <property type="match status" value="1"/>
</dbReference>
<sequence length="128" mass="13678">MTNLLILVSHSQTITEGLKELLETMVPDDNNAFSVIAAGGTDDGEIGTSVSKITEAIFANTDKEIFIFTDMGSAVLSAETALDFVEDEIKAHIHLVEGPLVEGAYVGAVQSTINRTPDQILEAIKEQS</sequence>
<comment type="function">
    <text evidence="2">Component of the dihydroxyacetone kinase complex, which is responsible for the phosphoenolpyruvate (PEP)-dependent phosphorylation of dihydroxyacetone. DhaM serves as the phosphoryl donor. Is phosphorylated by phosphoenolpyruvate in an EI- and HPr-dependent reaction, and a phosphorelay system on histidine residues finally leads to phosphoryl transfer to DhaL and dihydroxyacetone.</text>
</comment>
<dbReference type="InterPro" id="IPR039643">
    <property type="entry name" value="DhaM"/>
</dbReference>
<dbReference type="NCBIfam" id="TIGR02364">
    <property type="entry name" value="dha_pts"/>
    <property type="match status" value="1"/>
</dbReference>
<accession>A0A2J9PM29</accession>
<evidence type="ECO:0000313" key="7">
    <source>
        <dbReference type="EMBL" id="PNL91392.1"/>
    </source>
</evidence>
<reference evidence="8" key="1">
    <citation type="submission" date="2017-12" db="EMBL/GenBank/DDBJ databases">
        <title>FDA dAtabase for Regulatory Grade micrObial Sequences (FDA-ARGOS): Supporting development and validation of Infectious Disease Dx tests.</title>
        <authorList>
            <person name="Hoffmann M."/>
            <person name="Allard M."/>
            <person name="Evans P."/>
            <person name="Brown E."/>
            <person name="Tallon L."/>
            <person name="Sadzewicz L."/>
            <person name="Sengamalay N."/>
            <person name="Ott S."/>
            <person name="Godinez A."/>
            <person name="Nagaraj S."/>
            <person name="Vavikolanu K."/>
            <person name="Aluvathingal J."/>
            <person name="Nadendla S."/>
            <person name="Sichtig H."/>
        </authorList>
    </citation>
    <scope>NUCLEOTIDE SEQUENCE [LARGE SCALE GENOMIC DNA]</scope>
    <source>
        <strain evidence="8">FDAARGOS_249</strain>
    </source>
</reference>
<protein>
    <recommendedName>
        <fullName evidence="3">phosphoenolpyruvate--glycerone phosphotransferase</fullName>
        <ecNumber evidence="3">2.7.1.121</ecNumber>
    </recommendedName>
</protein>
<comment type="subunit">
    <text evidence="5">Homodimer. The dihydroxyacetone kinase complex is composed of a homodimer of DhaM, a homodimer of DhaK and the subunit DhaL.</text>
</comment>
<dbReference type="PANTHER" id="PTHR38594">
    <property type="entry name" value="PEP-DEPENDENT DIHYDROXYACETONE KINASE, PHOSPHORYL DONOR SUBUNIT DHAM"/>
    <property type="match status" value="1"/>
</dbReference>
<dbReference type="InterPro" id="IPR012844">
    <property type="entry name" value="DhaM_N"/>
</dbReference>
<dbReference type="EC" id="2.7.1.121" evidence="3"/>
<dbReference type="InterPro" id="IPR036662">
    <property type="entry name" value="PTS_EIIA_man-typ_sf"/>
</dbReference>
<dbReference type="Proteomes" id="UP000192813">
    <property type="component" value="Unassembled WGS sequence"/>
</dbReference>
<name>A0A2J9PM29_9LACT</name>
<dbReference type="RefSeq" id="WP_083068332.1">
    <property type="nucleotide sequence ID" value="NZ_BTRM01000020.1"/>
</dbReference>